<evidence type="ECO:0000256" key="1">
    <source>
        <dbReference type="SAM" id="MobiDB-lite"/>
    </source>
</evidence>
<dbReference type="AlphaFoldDB" id="A0A368N788"/>
<comment type="caution">
    <text evidence="2">The sequence shown here is derived from an EMBL/GenBank/DDBJ whole genome shotgun (WGS) entry which is preliminary data.</text>
</comment>
<gene>
    <name evidence="2" type="ORF">DU504_03150</name>
</gene>
<evidence type="ECO:0000313" key="3">
    <source>
        <dbReference type="Proteomes" id="UP000252189"/>
    </source>
</evidence>
<sequence>MADSGYRRFCEIVERTKIPGPTLATPAETERVVLEQHTETGEYRTLPVIPARGRVRRRTRRGLSAVTVIAVTVGPCGRRTGVGDATRTPRRSNAPAFCPSRHNRTRWSSSGTATRSVY</sequence>
<organism evidence="2 3">
    <name type="scientific">Haloplanus salinus</name>
    <dbReference type="NCBI Taxonomy" id="1126245"/>
    <lineage>
        <taxon>Archaea</taxon>
        <taxon>Methanobacteriati</taxon>
        <taxon>Methanobacteriota</taxon>
        <taxon>Stenosarchaea group</taxon>
        <taxon>Halobacteria</taxon>
        <taxon>Halobacteriales</taxon>
        <taxon>Haloferacaceae</taxon>
        <taxon>Haloplanus</taxon>
    </lineage>
</organism>
<proteinExistence type="predicted"/>
<dbReference type="EMBL" id="QPHM01000001">
    <property type="protein sequence ID" value="RCU46392.1"/>
    <property type="molecule type" value="Genomic_DNA"/>
</dbReference>
<name>A0A368N788_9EURY</name>
<keyword evidence="3" id="KW-1185">Reference proteome</keyword>
<evidence type="ECO:0000313" key="2">
    <source>
        <dbReference type="EMBL" id="RCU46392.1"/>
    </source>
</evidence>
<accession>A0A368N788</accession>
<feature type="region of interest" description="Disordered" evidence="1">
    <location>
        <begin position="78"/>
        <end position="118"/>
    </location>
</feature>
<dbReference type="Proteomes" id="UP000252189">
    <property type="component" value="Unassembled WGS sequence"/>
</dbReference>
<feature type="compositionally biased region" description="Polar residues" evidence="1">
    <location>
        <begin position="106"/>
        <end position="118"/>
    </location>
</feature>
<protein>
    <submittedName>
        <fullName evidence="2">Uncharacterized protein</fullName>
    </submittedName>
</protein>
<reference evidence="2 3" key="1">
    <citation type="submission" date="2018-07" db="EMBL/GenBank/DDBJ databases">
        <title>Genome sequences of Haloplanus salinus JCM 18368T.</title>
        <authorList>
            <person name="Kim Y.B."/>
            <person name="Roh S.W."/>
        </authorList>
    </citation>
    <scope>NUCLEOTIDE SEQUENCE [LARGE SCALE GENOMIC DNA]</scope>
    <source>
        <strain evidence="2 3">JCM 18368</strain>
    </source>
</reference>